<dbReference type="PROSITE" id="PS51669">
    <property type="entry name" value="4FE4S_MOW_BIS_MGD"/>
    <property type="match status" value="1"/>
</dbReference>
<comment type="similarity">
    <text evidence="2">Belongs to the prokaryotic molybdopterin-containing oxidoreductase family.</text>
</comment>
<accession>A0A0N7MRX7</accession>
<dbReference type="Gene3D" id="3.30.200.210">
    <property type="match status" value="1"/>
</dbReference>
<dbReference type="Pfam" id="PF00384">
    <property type="entry name" value="Molybdopterin"/>
    <property type="match status" value="1"/>
</dbReference>
<evidence type="ECO:0000313" key="13">
    <source>
        <dbReference type="Proteomes" id="UP000182011"/>
    </source>
</evidence>
<dbReference type="PANTHER" id="PTHR43742:SF9">
    <property type="entry name" value="TETRATHIONATE REDUCTASE SUBUNIT A"/>
    <property type="match status" value="1"/>
</dbReference>
<dbReference type="EMBL" id="FAOP01000010">
    <property type="protein sequence ID" value="CUU08554.1"/>
    <property type="molecule type" value="Genomic_DNA"/>
</dbReference>
<dbReference type="SUPFAM" id="SSF53706">
    <property type="entry name" value="Formate dehydrogenase/DMSO reductase, domains 1-3"/>
    <property type="match status" value="1"/>
</dbReference>
<gene>
    <name evidence="12" type="ORF">JGI4_02119</name>
    <name evidence="11" type="ORF">JGI8_00938</name>
</gene>
<keyword evidence="7" id="KW-0560">Oxidoreductase</keyword>
<dbReference type="Proteomes" id="UP000182200">
    <property type="component" value="Unassembled WGS sequence"/>
</dbReference>
<keyword evidence="4" id="KW-0500">Molybdenum</keyword>
<dbReference type="InterPro" id="IPR050612">
    <property type="entry name" value="Prok_Mopterin_Oxidored"/>
</dbReference>
<evidence type="ECO:0000256" key="4">
    <source>
        <dbReference type="ARBA" id="ARBA00022505"/>
    </source>
</evidence>
<evidence type="ECO:0000313" key="14">
    <source>
        <dbReference type="Proteomes" id="UP000182200"/>
    </source>
</evidence>
<dbReference type="InterPro" id="IPR006655">
    <property type="entry name" value="Mopterin_OxRdtase_prok_CS"/>
</dbReference>
<evidence type="ECO:0000256" key="9">
    <source>
        <dbReference type="ARBA" id="ARBA00023014"/>
    </source>
</evidence>
<dbReference type="InterPro" id="IPR006963">
    <property type="entry name" value="Mopterin_OxRdtase_4Fe-4S_dom"/>
</dbReference>
<keyword evidence="5" id="KW-0479">Metal-binding</keyword>
<evidence type="ECO:0000256" key="8">
    <source>
        <dbReference type="ARBA" id="ARBA00023004"/>
    </source>
</evidence>
<dbReference type="InterPro" id="IPR006311">
    <property type="entry name" value="TAT_signal"/>
</dbReference>
<dbReference type="Gene3D" id="3.40.228.10">
    <property type="entry name" value="Dimethylsulfoxide Reductase, domain 2"/>
    <property type="match status" value="1"/>
</dbReference>
<dbReference type="InterPro" id="IPR006656">
    <property type="entry name" value="Mopterin_OxRdtase"/>
</dbReference>
<reference evidence="12 13" key="2">
    <citation type="submission" date="2015-11" db="EMBL/GenBank/DDBJ databases">
        <authorList>
            <person name="Zhang Y."/>
            <person name="Guo Z."/>
        </authorList>
    </citation>
    <scope>NUCLEOTIDE SEQUENCE [LARGE SCALE GENOMIC DNA]</scope>
    <source>
        <strain evidence="12">JGI-4</strain>
    </source>
</reference>
<dbReference type="Gene3D" id="2.40.40.20">
    <property type="match status" value="1"/>
</dbReference>
<evidence type="ECO:0000313" key="12">
    <source>
        <dbReference type="EMBL" id="CUU08554.1"/>
    </source>
</evidence>
<evidence type="ECO:0000256" key="1">
    <source>
        <dbReference type="ARBA" id="ARBA00001942"/>
    </source>
</evidence>
<accession>A0A0P1LZA7</accession>
<dbReference type="AlphaFoldDB" id="A0A0P1LZA7"/>
<dbReference type="STRING" id="1633631.GCA_001442925_02112"/>
<protein>
    <submittedName>
        <fullName evidence="12">Phenylacetyl-CoA:acceptor oxidoreductase PadB subunit</fullName>
    </submittedName>
</protein>
<dbReference type="PROSITE" id="PS51318">
    <property type="entry name" value="TAT"/>
    <property type="match status" value="1"/>
</dbReference>
<dbReference type="EMBL" id="CZVI01000010">
    <property type="protein sequence ID" value="CUS85875.1"/>
    <property type="molecule type" value="Genomic_DNA"/>
</dbReference>
<dbReference type="PANTHER" id="PTHR43742">
    <property type="entry name" value="TRIMETHYLAMINE-N-OXIDE REDUCTASE"/>
    <property type="match status" value="1"/>
</dbReference>
<keyword evidence="6" id="KW-0732">Signal</keyword>
<name>A0A0P1LZA7_9BACT</name>
<evidence type="ECO:0000259" key="10">
    <source>
        <dbReference type="PROSITE" id="PS51669"/>
    </source>
</evidence>
<dbReference type="InterPro" id="IPR006657">
    <property type="entry name" value="MoPterin_dinucl-bd_dom"/>
</dbReference>
<accession>A0A0P1P5M6</accession>
<evidence type="ECO:0000256" key="5">
    <source>
        <dbReference type="ARBA" id="ARBA00022723"/>
    </source>
</evidence>
<dbReference type="Gene3D" id="3.40.50.740">
    <property type="match status" value="1"/>
</dbReference>
<reference evidence="11 14" key="1">
    <citation type="submission" date="2015-11" db="EMBL/GenBank/DDBJ databases">
        <authorList>
            <person name="Varghese N."/>
        </authorList>
    </citation>
    <scope>NUCLEOTIDE SEQUENCE [LARGE SCALE GENOMIC DNA]</scope>
    <source>
        <strain evidence="11 14">JGI-8</strain>
    </source>
</reference>
<keyword evidence="14" id="KW-1185">Reference proteome</keyword>
<evidence type="ECO:0000256" key="6">
    <source>
        <dbReference type="ARBA" id="ARBA00022729"/>
    </source>
</evidence>
<dbReference type="GO" id="GO:0016491">
    <property type="term" value="F:oxidoreductase activity"/>
    <property type="evidence" value="ECO:0007669"/>
    <property type="project" value="UniProtKB-KW"/>
</dbReference>
<dbReference type="GO" id="GO:0046872">
    <property type="term" value="F:metal ion binding"/>
    <property type="evidence" value="ECO:0007669"/>
    <property type="project" value="UniProtKB-KW"/>
</dbReference>
<evidence type="ECO:0000256" key="7">
    <source>
        <dbReference type="ARBA" id="ARBA00023002"/>
    </source>
</evidence>
<evidence type="ECO:0000313" key="11">
    <source>
        <dbReference type="EMBL" id="CUS85875.1"/>
    </source>
</evidence>
<comment type="cofactor">
    <cofactor evidence="1">
        <name>Mo-bis(molybdopterin guanine dinucleotide)</name>
        <dbReference type="ChEBI" id="CHEBI:60539"/>
    </cofactor>
</comment>
<dbReference type="Proteomes" id="UP000182011">
    <property type="component" value="Unassembled WGS sequence"/>
</dbReference>
<feature type="domain" description="4Fe-4S Mo/W bis-MGD-type" evidence="10">
    <location>
        <begin position="47"/>
        <end position="103"/>
    </location>
</feature>
<keyword evidence="3" id="KW-0004">4Fe-4S</keyword>
<organism evidence="12 13">
    <name type="scientific">Candidatus Kryptonium thompsonii</name>
    <dbReference type="NCBI Taxonomy" id="1633631"/>
    <lineage>
        <taxon>Bacteria</taxon>
        <taxon>Pseudomonadati</taxon>
        <taxon>Candidatus Kryptoniota</taxon>
        <taxon>Candidatus Kryptonium</taxon>
    </lineage>
</organism>
<dbReference type="SMART" id="SM00926">
    <property type="entry name" value="Molybdop_Fe4S4"/>
    <property type="match status" value="1"/>
</dbReference>
<evidence type="ECO:0000256" key="3">
    <source>
        <dbReference type="ARBA" id="ARBA00022485"/>
    </source>
</evidence>
<dbReference type="RefSeq" id="WP_082349296.1">
    <property type="nucleotide sequence ID" value="NZ_CZVI01000010.1"/>
</dbReference>
<dbReference type="InterPro" id="IPR009010">
    <property type="entry name" value="Asp_de-COase-like_dom_sf"/>
</dbReference>
<keyword evidence="8" id="KW-0408">Iron</keyword>
<accession>A0A0P1M8A6</accession>
<dbReference type="PROSITE" id="PS00932">
    <property type="entry name" value="MOLYBDOPTERIN_PROK_3"/>
    <property type="match status" value="1"/>
</dbReference>
<dbReference type="Pfam" id="PF01568">
    <property type="entry name" value="Molydop_binding"/>
    <property type="match status" value="1"/>
</dbReference>
<accession>A0A0P1LTB3</accession>
<keyword evidence="9" id="KW-0411">Iron-sulfur</keyword>
<accession>A0A0S4NBL4</accession>
<dbReference type="SUPFAM" id="SSF50692">
    <property type="entry name" value="ADC-like"/>
    <property type="match status" value="1"/>
</dbReference>
<sequence>MGITRREFIKKSLGIAAVAAIGDLFFDIDKLSAQESMKEIPFSPEEDVLIPSTDVMCVNFCGIRVRRVNGVIRAIYGNPESPYNKGHLCPKGQAGMFHTYNPYRIKRPLKRTNPNKDPREDPKWKEISWEEAFNEIAEKLKDLRNRNPKGLTFHWSHGKYLIQDQFLKAFCKAFGTPNNVHRTTVCEAARHVADELTWGGHGILPDLDYTKYFINMGSNFAEAEQWARWMDRTIMKRIVDDRDMKMVVVEPRLSNAACKANEWIPIRPGKDVVFLLAMAKELIKKGYIDKEFLINYTDAVFLVGEDKKFLRDEKGNPLVWDEKNSKALPYDSAEEIALDKEVQIDGKKYKTAFRIFKEYVLSLKDKEVEDITGVPYSTIKRIAEEFGKNARIGETIEIEGKKLRYRPVAIYTFRGLSAKEYGSQNWRAGLIVNMLVGSLDAVGGLLLNKADPNHKNMKPSKCEYPPNRVDLAESVFYPYATHNVAEQPALTYSEPEKYGLPYKPEMCIFYATNRIMSTSEIEKQIEGFKKVYSVNINVVLDETAQMADIVLPDKTYLEDWHYSPTRETPDSSHKAIRQPIVNAYNLRYGALEILFEIAKRAGFLDEFIEEINKEWKLGGEKKFEKGKMYNSEEAVKILWEAGTGKPFDYAIKNGLIAKKIDVKERYLSNAEKYNGKGKPKMHFYAEQLVFTKEKVFEIMDKNENVKKVFMEWYEENDEKELKKLLEIKFSPLPLKEHAFPTPHRKRNEKEYPFYLITYKRMYRNQTDTHALNPILNEIAHDADTNYVLINTKTAHKLGIKDEDWVYVESKVGKVKGIAKLTEGIRPDTVAISYHYGRFSSAFPDFAKKGTMPNLIIELHPDIISGHNSFNDTKVKIYKT</sequence>
<proteinExistence type="inferred from homology"/>
<accession>A0A0P1M7V1</accession>
<dbReference type="GO" id="GO:0051539">
    <property type="term" value="F:4 iron, 4 sulfur cluster binding"/>
    <property type="evidence" value="ECO:0007669"/>
    <property type="project" value="UniProtKB-KW"/>
</dbReference>
<dbReference type="Pfam" id="PF04879">
    <property type="entry name" value="Molybdop_Fe4S4"/>
    <property type="match status" value="1"/>
</dbReference>
<dbReference type="GO" id="GO:0043546">
    <property type="term" value="F:molybdopterin cofactor binding"/>
    <property type="evidence" value="ECO:0007669"/>
    <property type="project" value="InterPro"/>
</dbReference>
<accession>A0A0P1NTM2</accession>
<evidence type="ECO:0000256" key="2">
    <source>
        <dbReference type="ARBA" id="ARBA00010312"/>
    </source>
</evidence>
<accession>A0A0P1MEU5</accession>